<evidence type="ECO:0000256" key="5">
    <source>
        <dbReference type="ARBA" id="ARBA00021345"/>
    </source>
</evidence>
<dbReference type="Proteomes" id="UP000240883">
    <property type="component" value="Unassembled WGS sequence"/>
</dbReference>
<dbReference type="SUPFAM" id="SSF48371">
    <property type="entry name" value="ARM repeat"/>
    <property type="match status" value="1"/>
</dbReference>
<dbReference type="SUPFAM" id="SSF56112">
    <property type="entry name" value="Protein kinase-like (PK-like)"/>
    <property type="match status" value="1"/>
</dbReference>
<evidence type="ECO:0000256" key="19">
    <source>
        <dbReference type="ARBA" id="ARBA00033001"/>
    </source>
</evidence>
<evidence type="ECO:0000313" key="27">
    <source>
        <dbReference type="Proteomes" id="UP000240883"/>
    </source>
</evidence>
<keyword evidence="11" id="KW-0067">ATP-binding</keyword>
<keyword evidence="10" id="KW-0418">Kinase</keyword>
<dbReference type="Gene3D" id="1.10.1070.11">
    <property type="entry name" value="Phosphatidylinositol 3-/4-kinase, catalytic domain"/>
    <property type="match status" value="1"/>
</dbReference>
<keyword evidence="12" id="KW-0156">Chromatin regulator</keyword>
<feature type="compositionally biased region" description="Polar residues" evidence="22">
    <location>
        <begin position="7"/>
        <end position="19"/>
    </location>
</feature>
<dbReference type="GO" id="GO:0000723">
    <property type="term" value="P:telomere maintenance"/>
    <property type="evidence" value="ECO:0007669"/>
    <property type="project" value="TreeGrafter"/>
</dbReference>
<accession>A0A2T2NPK7</accession>
<dbReference type="PROSITE" id="PS51189">
    <property type="entry name" value="FAT"/>
    <property type="match status" value="1"/>
</dbReference>
<name>A0A2T2NPK7_CORCC</name>
<dbReference type="Pfam" id="PF02260">
    <property type="entry name" value="FATC"/>
    <property type="match status" value="1"/>
</dbReference>
<dbReference type="GO" id="GO:0005524">
    <property type="term" value="F:ATP binding"/>
    <property type="evidence" value="ECO:0007669"/>
    <property type="project" value="UniProtKB-KW"/>
</dbReference>
<comment type="function">
    <text evidence="16">Serine/threonine protein kinase which activates checkpoint signaling upon genotoxic stresses such as ionizing radiation (IR), ultraviolet light (UV), or DNA replication stalling, thereby acting as a DNA damage sensor. Recognizes the substrate consensus sequence [ST]-Q. Phosphorylates histone H2A to form H2AS128ph (gamma-H2A) at sites of DNA damage, involved in the regulation of DNA damage response mechanism. Required for the control of telomere length and genome stability.</text>
</comment>
<evidence type="ECO:0000256" key="15">
    <source>
        <dbReference type="ARBA" id="ARBA00023254"/>
    </source>
</evidence>
<dbReference type="OrthoDB" id="381190at2759"/>
<dbReference type="GO" id="GO:0000077">
    <property type="term" value="P:DNA damage checkpoint signaling"/>
    <property type="evidence" value="ECO:0007669"/>
    <property type="project" value="TreeGrafter"/>
</dbReference>
<evidence type="ECO:0000256" key="16">
    <source>
        <dbReference type="ARBA" id="ARBA00025079"/>
    </source>
</evidence>
<dbReference type="InterPro" id="IPR036940">
    <property type="entry name" value="PI3/4_kinase_cat_sf"/>
</dbReference>
<dbReference type="PROSITE" id="PS50290">
    <property type="entry name" value="PI3_4_KINASE_3"/>
    <property type="match status" value="1"/>
</dbReference>
<comment type="catalytic activity">
    <reaction evidence="21">
        <text>L-seryl-[protein] + ATP = O-phospho-L-seryl-[protein] + ADP + H(+)</text>
        <dbReference type="Rhea" id="RHEA:17989"/>
        <dbReference type="Rhea" id="RHEA-COMP:9863"/>
        <dbReference type="Rhea" id="RHEA-COMP:11604"/>
        <dbReference type="ChEBI" id="CHEBI:15378"/>
        <dbReference type="ChEBI" id="CHEBI:29999"/>
        <dbReference type="ChEBI" id="CHEBI:30616"/>
        <dbReference type="ChEBI" id="CHEBI:83421"/>
        <dbReference type="ChEBI" id="CHEBI:456216"/>
        <dbReference type="EC" id="2.7.11.1"/>
    </reaction>
</comment>
<evidence type="ECO:0000256" key="3">
    <source>
        <dbReference type="ARBA" id="ARBA00011370"/>
    </source>
</evidence>
<sequence>MARKAGNPSQRPSLPSAHNGNAPPPSTIAAQIVSNANVRAQHDASTKVTFAQLLKDFLQHPSTDEPDAQLIELVSVIAEAGLDALAKHDPFAADQMREQGMDSLAALKLIFLRKPQLLMRVRVGEDESPRPPLCVWLFPKLLGLLNQAGVRSIHELVQDLMRTCLVVLLKTSSFWYQAVGLLRLYMSCVDDILSVLDPDESEEGYPRARIAIPSSSSISDFWPESQHFVALPHGLQTTLDTPIQGVYIGLRLLQIIFGIVQRLDGNAGLSACKHFLPWTLDSCGTLCHSLGTLCPRIEGNPICDEMDHVCLELLESTFSCIDSGVDVSVSSKAALTLASGLSQLLHSCQKTNLSVSNQLALASLLTRLRGNLNDLDSKSIPGSHFLALTSIMEDHLESYIIEICQDSSMFGMLHKDLQLAMCLWTAKDEWPMEVEELRETLCADATESFSDPKLRQESVSIVDTFREMNIVNEERPAKRRKTQPERSGNDFYEQLVVTLTGELPDSGVLNLSGLHTAISEKYLNISDAFDQSEEEQGKILSAFGKIACAGSGCLEPDDVNKPHWTTASCTLCDGDRNANAPESSNWNHGNTGDDWKEAIAAMLAITQEEAFLKSSKPRVLMASAIRRVFNHISDPDYLNLENCSLGQWLLGSFSRSLRELRIAAAKAIMTFLRSDIPRNIRGKNRMSTLEFFYTLSERDVLSEQETLIMAYGQAARVCGDDELPIILLQLVEYLGHTNALICGMAYNELASIADSFSMMPIDLLRPFWRSIGFAVFKDLHNKPQKAQQLSDLTEQSVNQLLLSTHTELLPNLVLTKRKDILGRIAKARGTSIEDICTQPRRNLAGILALLLCQPVADSEVESNAMETLVSVAPAFLDNGNELESLVKLEPVMVACEVLKLAADQHDARNDHFRRGFHKLAALAEMKNGQRKSASRKKTLSSFFEIHILGIMAHFSEVLDSPLAMHPLSERKRCVGAIGEMIALAGNYVSFALPQLRACLQSAMSDAQLSDQTVLVWFYFLHVLDEEDFVPVIDQTFALIVEHWSSFSDETQLKVNSSLLELVSKHNGCLRERAEHIPSLASIPMMAKLDSEFCRLKDKIDKVNFFSTFAERCSDENAVVVRQALKELLPFLEENQNLLHDAARSQKPLPALPALSRALLDACIRFAENHGDIPVLCAQCLGLIGGLDPYRVETVREKKHILVLTNFRRADEVIDFAAFLLERILVKVFLSTTNARAQGFLAYVMQELLRACGFNSVAVQRPRSSQPSPALQRWNEIPDAVRSTLTPFLSSRYVIHLRGNANDESQEYPILNQEISHATWLRTFVYDLLQKGREDNPRMIFPVLARIIRGHDLSIATFILPFAVLNAIVTGTEQETTNVGRELLAVLETDITAADQTEATKIKQCSENVFQTLDYLALWLQEKRKALSDARVMASKTGRGISEVEEIEAVSQISSVERVLQLIPAEVISRRAVECGSYARALYHWEQYYRQSKQKAEMKKEDFAKDELLQHLQFIYAQMDEPDSIEGISAHLQVLNPEQQIMEHRKAGRWTAAQSWYEISLVEKPNDTETQINLLTCLKESGQYDSILNYVDGFHASNSFSPSTLPFAAEAAWSTGKWDQLERILASPTEKQASSVDFQVGVGKALLALRNNQEEESKAMIETLRESVSKDLSPTSTASLHACHDILVKLHALYEIETISGMTTETRREAILDNLDRRLDILGAYTSDKQYLLGVRRAAMQLSKIEFTKLDIASAWLTTARLSRKGEFTSAAFNSVLHAAQLGDNASKIEYSKLLWKDGHHRKAIQNLRGAIESNAFQLRDGNKSDASLPVTTDQQGKTPNRVKCHAQLLLAKWLDQSGQTKTMALKDAYADGLMSYPRWDKGHYYLGRYYLKLYDTEKNVPGAKQSDTMFAGEITKLVVENYIRSVVYGTKHYYQTIPKVLTLWLDMGMAVLNCNPRTPREKEMQELRSRYLEQINAHIKRYTMERMPAFAWYTAFPQIITRISHPSKSVWDVLQTIILKVASMYPQQALWSLMAVTRATQDDRRARGAAVLHKLRSDTSSKRRNNIDVKNLIIHGTKLSDALLAACDAPIEHRVHHVSLSKDLGFNHKLAPCSLVVPIEATMIPTLPSGNDSRTIRTHNPFPQDAITINSFSDDVLVLTSLQRPRKVTVRGSDGRSYGLLCKPKDDLRKDQRLMEFNAMINRALQRDIESSKRRLYIKTYGVTPLNEECGTIEWVEGLKPMRDIIIRLYRQKGVPIDYAEIRMLLTEACADPSKVGIFTHKIVSRFPPVLHEWFVETFPEPAAWFAARLRYTRSCAVMSIAGHVLGLGDRHGENVLLQEGNGGTFHVDFNCLFDKGLTFEKPELVPFRLTHNMVDAMGPQAIEGAFRTAAELTYKLLRTHEDTLITILETFVHDPTADFLGTGSKRRKKIQGVPETPQEVLETVRQKVGGFVRGEMVPLSVEGYVDSLIAAARDPRNLAAMYIGWCAFF</sequence>
<evidence type="ECO:0000256" key="6">
    <source>
        <dbReference type="ARBA" id="ARBA00022527"/>
    </source>
</evidence>
<evidence type="ECO:0000256" key="13">
    <source>
        <dbReference type="ARBA" id="ARBA00023204"/>
    </source>
</evidence>
<evidence type="ECO:0000256" key="9">
    <source>
        <dbReference type="ARBA" id="ARBA00022763"/>
    </source>
</evidence>
<dbReference type="InterPro" id="IPR011990">
    <property type="entry name" value="TPR-like_helical_dom_sf"/>
</dbReference>
<evidence type="ECO:0000256" key="17">
    <source>
        <dbReference type="ARBA" id="ARBA00029679"/>
    </source>
</evidence>
<evidence type="ECO:0000256" key="10">
    <source>
        <dbReference type="ARBA" id="ARBA00022777"/>
    </source>
</evidence>
<keyword evidence="6" id="KW-0723">Serine/threonine-protein kinase</keyword>
<comment type="catalytic activity">
    <reaction evidence="20">
        <text>L-threonyl-[protein] + ATP = O-phospho-L-threonyl-[protein] + ADP + H(+)</text>
        <dbReference type="Rhea" id="RHEA:46608"/>
        <dbReference type="Rhea" id="RHEA-COMP:11060"/>
        <dbReference type="Rhea" id="RHEA-COMP:11605"/>
        <dbReference type="ChEBI" id="CHEBI:15378"/>
        <dbReference type="ChEBI" id="CHEBI:30013"/>
        <dbReference type="ChEBI" id="CHEBI:30616"/>
        <dbReference type="ChEBI" id="CHEBI:61977"/>
        <dbReference type="ChEBI" id="CHEBI:456216"/>
        <dbReference type="EC" id="2.7.11.1"/>
    </reaction>
</comment>
<comment type="subunit">
    <text evidence="3">Associates with DNA double-strand breaks.</text>
</comment>
<dbReference type="Pfam" id="PF00454">
    <property type="entry name" value="PI3_PI4_kinase"/>
    <property type="match status" value="1"/>
</dbReference>
<proteinExistence type="inferred from homology"/>
<keyword evidence="15" id="KW-0469">Meiosis</keyword>
<dbReference type="SMART" id="SM00802">
    <property type="entry name" value="UME"/>
    <property type="match status" value="1"/>
</dbReference>
<dbReference type="Pfam" id="PF02259">
    <property type="entry name" value="FAT"/>
    <property type="match status" value="1"/>
</dbReference>
<evidence type="ECO:0000256" key="12">
    <source>
        <dbReference type="ARBA" id="ARBA00022853"/>
    </source>
</evidence>
<evidence type="ECO:0000259" key="23">
    <source>
        <dbReference type="PROSITE" id="PS50290"/>
    </source>
</evidence>
<dbReference type="STRING" id="1448308.A0A2T2NPK7"/>
<dbReference type="InterPro" id="IPR011009">
    <property type="entry name" value="Kinase-like_dom_sf"/>
</dbReference>
<dbReference type="GO" id="GO:0004674">
    <property type="term" value="F:protein serine/threonine kinase activity"/>
    <property type="evidence" value="ECO:0007669"/>
    <property type="project" value="UniProtKB-KW"/>
</dbReference>
<dbReference type="PANTHER" id="PTHR11139">
    <property type="entry name" value="ATAXIA TELANGIECTASIA MUTATED ATM -RELATED"/>
    <property type="match status" value="1"/>
</dbReference>
<keyword evidence="7" id="KW-0808">Transferase</keyword>
<keyword evidence="9" id="KW-0227">DNA damage</keyword>
<evidence type="ECO:0000256" key="14">
    <source>
        <dbReference type="ARBA" id="ARBA00023242"/>
    </source>
</evidence>
<evidence type="ECO:0000313" key="26">
    <source>
        <dbReference type="EMBL" id="PSN67361.1"/>
    </source>
</evidence>
<dbReference type="PROSITE" id="PS00916">
    <property type="entry name" value="PI3_4_KINASE_2"/>
    <property type="match status" value="1"/>
</dbReference>
<evidence type="ECO:0000259" key="25">
    <source>
        <dbReference type="PROSITE" id="PS51190"/>
    </source>
</evidence>
<dbReference type="InterPro" id="IPR016024">
    <property type="entry name" value="ARM-type_fold"/>
</dbReference>
<feature type="region of interest" description="Disordered" evidence="22">
    <location>
        <begin position="1"/>
        <end position="27"/>
    </location>
</feature>
<dbReference type="FunFam" id="1.10.1070.11:FF:000031">
    <property type="entry name" value="Phosphatidyl inositol 3-kinase"/>
    <property type="match status" value="1"/>
</dbReference>
<feature type="domain" description="FAT" evidence="24">
    <location>
        <begin position="1466"/>
        <end position="2039"/>
    </location>
</feature>
<dbReference type="GO" id="GO:0005634">
    <property type="term" value="C:nucleus"/>
    <property type="evidence" value="ECO:0007669"/>
    <property type="project" value="UniProtKB-SubCell"/>
</dbReference>
<dbReference type="InterPro" id="IPR014009">
    <property type="entry name" value="PIK_FAT"/>
</dbReference>
<dbReference type="InterPro" id="IPR003152">
    <property type="entry name" value="FATC_dom"/>
</dbReference>
<evidence type="ECO:0000256" key="11">
    <source>
        <dbReference type="ARBA" id="ARBA00022840"/>
    </source>
</evidence>
<dbReference type="Gene3D" id="1.25.40.10">
    <property type="entry name" value="Tetratricopeptide repeat domain"/>
    <property type="match status" value="1"/>
</dbReference>
<reference evidence="26 27" key="1">
    <citation type="journal article" date="2018" name="Front. Microbiol.">
        <title>Genome-Wide Analysis of Corynespora cassiicola Leaf Fall Disease Putative Effectors.</title>
        <authorList>
            <person name="Lopez D."/>
            <person name="Ribeiro S."/>
            <person name="Label P."/>
            <person name="Fumanal B."/>
            <person name="Venisse J.S."/>
            <person name="Kohler A."/>
            <person name="de Oliveira R.R."/>
            <person name="Labutti K."/>
            <person name="Lipzen A."/>
            <person name="Lail K."/>
            <person name="Bauer D."/>
            <person name="Ohm R.A."/>
            <person name="Barry K.W."/>
            <person name="Spatafora J."/>
            <person name="Grigoriev I.V."/>
            <person name="Martin F.M."/>
            <person name="Pujade-Renaud V."/>
        </authorList>
    </citation>
    <scope>NUCLEOTIDE SEQUENCE [LARGE SCALE GENOMIC DNA]</scope>
    <source>
        <strain evidence="26 27">Philippines</strain>
    </source>
</reference>
<evidence type="ECO:0000259" key="24">
    <source>
        <dbReference type="PROSITE" id="PS51189"/>
    </source>
</evidence>
<dbReference type="InterPro" id="IPR003151">
    <property type="entry name" value="PIK-rel_kinase_FAT"/>
</dbReference>
<evidence type="ECO:0000256" key="22">
    <source>
        <dbReference type="SAM" id="MobiDB-lite"/>
    </source>
</evidence>
<dbReference type="EMBL" id="KZ678135">
    <property type="protein sequence ID" value="PSN67361.1"/>
    <property type="molecule type" value="Genomic_DNA"/>
</dbReference>
<evidence type="ECO:0000256" key="1">
    <source>
        <dbReference type="ARBA" id="ARBA00004123"/>
    </source>
</evidence>
<dbReference type="GO" id="GO:0005694">
    <property type="term" value="C:chromosome"/>
    <property type="evidence" value="ECO:0007669"/>
    <property type="project" value="TreeGrafter"/>
</dbReference>
<comment type="similarity">
    <text evidence="2">Belongs to the PI3/PI4-kinase family. ATM subfamily.</text>
</comment>
<gene>
    <name evidence="26" type="ORF">BS50DRAFT_553340</name>
</gene>
<evidence type="ECO:0000256" key="2">
    <source>
        <dbReference type="ARBA" id="ARBA00010769"/>
    </source>
</evidence>
<dbReference type="Pfam" id="PF25385">
    <property type="entry name" value="HEAT_MEC1_N"/>
    <property type="match status" value="1"/>
</dbReference>
<dbReference type="Pfam" id="PF25030">
    <property type="entry name" value="M-HEAT_ATR"/>
    <property type="match status" value="1"/>
</dbReference>
<dbReference type="InterPro" id="IPR057564">
    <property type="entry name" value="HEAT_ATR"/>
</dbReference>
<evidence type="ECO:0000256" key="7">
    <source>
        <dbReference type="ARBA" id="ARBA00022679"/>
    </source>
</evidence>
<organism evidence="26 27">
    <name type="scientific">Corynespora cassiicola Philippines</name>
    <dbReference type="NCBI Taxonomy" id="1448308"/>
    <lineage>
        <taxon>Eukaryota</taxon>
        <taxon>Fungi</taxon>
        <taxon>Dikarya</taxon>
        <taxon>Ascomycota</taxon>
        <taxon>Pezizomycotina</taxon>
        <taxon>Dothideomycetes</taxon>
        <taxon>Pleosporomycetidae</taxon>
        <taxon>Pleosporales</taxon>
        <taxon>Corynesporascaceae</taxon>
        <taxon>Corynespora</taxon>
    </lineage>
</organism>
<evidence type="ECO:0000256" key="4">
    <source>
        <dbReference type="ARBA" id="ARBA00012513"/>
    </source>
</evidence>
<dbReference type="CDD" id="cd00892">
    <property type="entry name" value="PIKKc_ATR"/>
    <property type="match status" value="1"/>
</dbReference>
<protein>
    <recommendedName>
        <fullName evidence="5">Serine/threonine-protein kinase MEC1</fullName>
        <ecNumber evidence="4">2.7.11.1</ecNumber>
    </recommendedName>
    <alternativeName>
        <fullName evidence="19">ATR homolog</fullName>
    </alternativeName>
    <alternativeName>
        <fullName evidence="18">DNA-damage checkpoint kinase MEC1</fullName>
    </alternativeName>
    <alternativeName>
        <fullName evidence="17">Mitosis entry checkpoint protein 1</fullName>
    </alternativeName>
</protein>
<keyword evidence="13" id="KW-0234">DNA repair</keyword>
<dbReference type="Gene3D" id="3.30.1010.10">
    <property type="entry name" value="Phosphatidylinositol 3-kinase Catalytic Subunit, Chain A, domain 4"/>
    <property type="match status" value="1"/>
</dbReference>
<dbReference type="InterPro" id="IPR056802">
    <property type="entry name" value="ATR-like_M-HEAT"/>
</dbReference>
<dbReference type="InterPro" id="IPR000403">
    <property type="entry name" value="PI3/4_kinase_cat_dom"/>
</dbReference>
<feature type="domain" description="PI3K/PI4K catalytic" evidence="23">
    <location>
        <begin position="2152"/>
        <end position="2457"/>
    </location>
</feature>
<dbReference type="Pfam" id="PF23593">
    <property type="entry name" value="HEAT_ATR"/>
    <property type="match status" value="1"/>
</dbReference>
<dbReference type="InterPro" id="IPR012993">
    <property type="entry name" value="UME"/>
</dbReference>
<dbReference type="SMART" id="SM01343">
    <property type="entry name" value="FATC"/>
    <property type="match status" value="1"/>
</dbReference>
<dbReference type="PROSITE" id="PS51190">
    <property type="entry name" value="FATC"/>
    <property type="match status" value="1"/>
</dbReference>
<evidence type="ECO:0000256" key="20">
    <source>
        <dbReference type="ARBA" id="ARBA00047899"/>
    </source>
</evidence>
<keyword evidence="14" id="KW-0539">Nucleus</keyword>
<evidence type="ECO:0000256" key="8">
    <source>
        <dbReference type="ARBA" id="ARBA00022741"/>
    </source>
</evidence>
<evidence type="ECO:0000256" key="18">
    <source>
        <dbReference type="ARBA" id="ARBA00030459"/>
    </source>
</evidence>
<feature type="domain" description="FATC" evidence="25">
    <location>
        <begin position="2458"/>
        <end position="2490"/>
    </location>
</feature>
<dbReference type="EC" id="2.7.11.1" evidence="4"/>
<dbReference type="InterPro" id="IPR018936">
    <property type="entry name" value="PI3/4_kinase_CS"/>
</dbReference>
<dbReference type="SMART" id="SM00146">
    <property type="entry name" value="PI3Kc"/>
    <property type="match status" value="1"/>
</dbReference>
<keyword evidence="8" id="KW-0547">Nucleotide-binding</keyword>
<evidence type="ECO:0000256" key="21">
    <source>
        <dbReference type="ARBA" id="ARBA00048679"/>
    </source>
</evidence>
<dbReference type="GO" id="GO:0006281">
    <property type="term" value="P:DNA repair"/>
    <property type="evidence" value="ECO:0007669"/>
    <property type="project" value="UniProtKB-KW"/>
</dbReference>
<dbReference type="Pfam" id="PF08064">
    <property type="entry name" value="UME"/>
    <property type="match status" value="1"/>
</dbReference>
<keyword evidence="27" id="KW-1185">Reference proteome</keyword>
<comment type="subcellular location">
    <subcellularLocation>
        <location evidence="1">Nucleus</location>
    </subcellularLocation>
</comment>
<dbReference type="InterPro" id="IPR058681">
    <property type="entry name" value="HEAT_MEC1_N"/>
</dbReference>
<dbReference type="PANTHER" id="PTHR11139:SF125">
    <property type="entry name" value="SERINE_THREONINE-PROTEIN KINASE MEC1"/>
    <property type="match status" value="1"/>
</dbReference>
<dbReference type="InterPro" id="IPR050517">
    <property type="entry name" value="DDR_Repair_Kinase"/>
</dbReference>